<reference evidence="2 3" key="1">
    <citation type="journal article" date="2016" name="Front. Microbiol.">
        <title>Comparative Genomics Analysis of Streptomyces Species Reveals Their Adaptation to the Marine Environment and Their Diversity at the Genomic Level.</title>
        <authorList>
            <person name="Tian X."/>
            <person name="Zhang Z."/>
            <person name="Yang T."/>
            <person name="Chen M."/>
            <person name="Li J."/>
            <person name="Chen F."/>
            <person name="Yang J."/>
            <person name="Li W."/>
            <person name="Zhang B."/>
            <person name="Zhang Z."/>
            <person name="Wu J."/>
            <person name="Zhang C."/>
            <person name="Long L."/>
            <person name="Xiao J."/>
        </authorList>
    </citation>
    <scope>NUCLEOTIDE SEQUENCE [LARGE SCALE GENOMIC DNA]</scope>
    <source>
        <strain evidence="2 3">SCSIO 10390</strain>
    </source>
</reference>
<keyword evidence="3" id="KW-1185">Reference proteome</keyword>
<evidence type="ECO:0000313" key="2">
    <source>
        <dbReference type="EMBL" id="OEU89685.1"/>
    </source>
</evidence>
<name>A0A1E7JN62_9ACTN</name>
<evidence type="ECO:0000259" key="1">
    <source>
        <dbReference type="Pfam" id="PF11575"/>
    </source>
</evidence>
<gene>
    <name evidence="2" type="ORF">AN215_08140</name>
</gene>
<dbReference type="Pfam" id="PF11575">
    <property type="entry name" value="FhuF_C"/>
    <property type="match status" value="1"/>
</dbReference>
<dbReference type="STRING" id="933944.AN215_08140"/>
<protein>
    <submittedName>
        <fullName evidence="2">Iron-sulfur protein</fullName>
    </submittedName>
</protein>
<evidence type="ECO:0000313" key="3">
    <source>
        <dbReference type="Proteomes" id="UP000176087"/>
    </source>
</evidence>
<comment type="caution">
    <text evidence="2">The sequence shown here is derived from an EMBL/GenBank/DDBJ whole genome shotgun (WGS) entry which is preliminary data.</text>
</comment>
<sequence length="284" mass="30099">MNLAPASASARGVESCCTLLTETYTRLSALSPTLGLHIVPAPSGIGQDWAALGELARHPQILDVLLEAETARHTGRYGTAQRPDVVASRVLHRLLWSTCLLLSGPWYLQRRVPRLRPQDVRISRRDEACQVVPGGFACLPDDPAASLPGAVVLPDQGALDQELRTAASDQARLLIAALGPRLRRGPRALWGMAEDDLVAGIWHLGRATGDEEKAVAAAGELLPAPVPPFPAGAGFRRLHGGDGTSYPTRTRTGCCLFYAISPGEACATCPRTGDADRLARIGAG</sequence>
<feature type="domain" description="Ferric siderophore reductase C-terminal" evidence="1">
    <location>
        <begin position="251"/>
        <end position="271"/>
    </location>
</feature>
<dbReference type="InterPro" id="IPR024726">
    <property type="entry name" value="FhuF_C"/>
</dbReference>
<accession>A0A1E7JN62</accession>
<dbReference type="PATRIC" id="fig|933944.5.peg.720"/>
<proteinExistence type="predicted"/>
<dbReference type="RefSeq" id="WP_070013262.1">
    <property type="nucleotide sequence ID" value="NZ_LJGS01000044.1"/>
</dbReference>
<dbReference type="AlphaFoldDB" id="A0A1E7JN62"/>
<dbReference type="Proteomes" id="UP000176087">
    <property type="component" value="Unassembled WGS sequence"/>
</dbReference>
<organism evidence="2 3">
    <name type="scientific">Streptomyces abyssalis</name>
    <dbReference type="NCBI Taxonomy" id="933944"/>
    <lineage>
        <taxon>Bacteria</taxon>
        <taxon>Bacillati</taxon>
        <taxon>Actinomycetota</taxon>
        <taxon>Actinomycetes</taxon>
        <taxon>Kitasatosporales</taxon>
        <taxon>Streptomycetaceae</taxon>
        <taxon>Streptomyces</taxon>
    </lineage>
</organism>
<dbReference type="GO" id="GO:0051537">
    <property type="term" value="F:2 iron, 2 sulfur cluster binding"/>
    <property type="evidence" value="ECO:0007669"/>
    <property type="project" value="InterPro"/>
</dbReference>
<dbReference type="EMBL" id="LJGT01000038">
    <property type="protein sequence ID" value="OEU89685.1"/>
    <property type="molecule type" value="Genomic_DNA"/>
</dbReference>